<dbReference type="EMBL" id="NNRJ01000076">
    <property type="protein sequence ID" value="OYR07423.1"/>
    <property type="molecule type" value="Genomic_DNA"/>
</dbReference>
<organism evidence="9 10">
    <name type="scientific">Brucella thiophenivorans</name>
    <dbReference type="NCBI Taxonomy" id="571255"/>
    <lineage>
        <taxon>Bacteria</taxon>
        <taxon>Pseudomonadati</taxon>
        <taxon>Pseudomonadota</taxon>
        <taxon>Alphaproteobacteria</taxon>
        <taxon>Hyphomicrobiales</taxon>
        <taxon>Brucellaceae</taxon>
        <taxon>Brucella/Ochrobactrum group</taxon>
        <taxon>Brucella</taxon>
    </lineage>
</organism>
<keyword evidence="4 8" id="KW-0812">Transmembrane</keyword>
<dbReference type="GO" id="GO:0046872">
    <property type="term" value="F:metal ion binding"/>
    <property type="evidence" value="ECO:0007669"/>
    <property type="project" value="UniProtKB-KW"/>
</dbReference>
<dbReference type="Pfam" id="PF00953">
    <property type="entry name" value="Glycos_transf_4"/>
    <property type="match status" value="1"/>
</dbReference>
<evidence type="ECO:0000313" key="10">
    <source>
        <dbReference type="Proteomes" id="UP000215590"/>
    </source>
</evidence>
<evidence type="ECO:0000256" key="8">
    <source>
        <dbReference type="SAM" id="Phobius"/>
    </source>
</evidence>
<feature type="binding site" evidence="7">
    <location>
        <position position="210"/>
    </location>
    <ligand>
        <name>Mg(2+)</name>
        <dbReference type="ChEBI" id="CHEBI:18420"/>
    </ligand>
</feature>
<dbReference type="GO" id="GO:0009103">
    <property type="term" value="P:lipopolysaccharide biosynthetic process"/>
    <property type="evidence" value="ECO:0007669"/>
    <property type="project" value="TreeGrafter"/>
</dbReference>
<name>A0A256EY06_9HYPH</name>
<dbReference type="PANTHER" id="PTHR22926:SF3">
    <property type="entry name" value="UNDECAPRENYL-PHOSPHATE ALPHA-N-ACETYLGLUCOSAMINYL 1-PHOSPHATE TRANSFERASE"/>
    <property type="match status" value="1"/>
</dbReference>
<evidence type="ECO:0000256" key="6">
    <source>
        <dbReference type="ARBA" id="ARBA00023136"/>
    </source>
</evidence>
<dbReference type="GO" id="GO:0071555">
    <property type="term" value="P:cell wall organization"/>
    <property type="evidence" value="ECO:0007669"/>
    <property type="project" value="TreeGrafter"/>
</dbReference>
<dbReference type="AlphaFoldDB" id="A0A256EY06"/>
<dbReference type="PANTHER" id="PTHR22926">
    <property type="entry name" value="PHOSPHO-N-ACETYLMURAMOYL-PENTAPEPTIDE-TRANSFERASE"/>
    <property type="match status" value="1"/>
</dbReference>
<dbReference type="InterPro" id="IPR000715">
    <property type="entry name" value="Glycosyl_transferase_4"/>
</dbReference>
<keyword evidence="5 8" id="KW-1133">Transmembrane helix</keyword>
<keyword evidence="7" id="KW-0479">Metal-binding</keyword>
<comment type="subcellular location">
    <subcellularLocation>
        <location evidence="1">Cell membrane</location>
        <topology evidence="1">Multi-pass membrane protein</topology>
    </subcellularLocation>
</comment>
<protein>
    <submittedName>
        <fullName evidence="9">Glycosyl transferase 4 family protein</fullName>
    </submittedName>
</protein>
<evidence type="ECO:0000256" key="3">
    <source>
        <dbReference type="ARBA" id="ARBA00022679"/>
    </source>
</evidence>
<feature type="transmembrane region" description="Helical" evidence="8">
    <location>
        <begin position="156"/>
        <end position="177"/>
    </location>
</feature>
<comment type="caution">
    <text evidence="9">The sequence shown here is derived from an EMBL/GenBank/DDBJ whole genome shotgun (WGS) entry which is preliminary data.</text>
</comment>
<keyword evidence="2" id="KW-1003">Cell membrane</keyword>
<keyword evidence="3 9" id="KW-0808">Transferase</keyword>
<evidence type="ECO:0000256" key="7">
    <source>
        <dbReference type="PIRSR" id="PIRSR600715-1"/>
    </source>
</evidence>
<evidence type="ECO:0000256" key="1">
    <source>
        <dbReference type="ARBA" id="ARBA00004651"/>
    </source>
</evidence>
<keyword evidence="7" id="KW-0460">Magnesium</keyword>
<feature type="transmembrane region" description="Helical" evidence="8">
    <location>
        <begin position="99"/>
        <end position="118"/>
    </location>
</feature>
<feature type="transmembrane region" description="Helical" evidence="8">
    <location>
        <begin position="278"/>
        <end position="301"/>
    </location>
</feature>
<evidence type="ECO:0000256" key="5">
    <source>
        <dbReference type="ARBA" id="ARBA00022989"/>
    </source>
</evidence>
<feature type="transmembrane region" description="Helical" evidence="8">
    <location>
        <begin position="56"/>
        <end position="87"/>
    </location>
</feature>
<dbReference type="GO" id="GO:0044038">
    <property type="term" value="P:cell wall macromolecule biosynthetic process"/>
    <property type="evidence" value="ECO:0007669"/>
    <property type="project" value="TreeGrafter"/>
</dbReference>
<gene>
    <name evidence="9" type="ORF">CEV31_4195</name>
</gene>
<proteinExistence type="predicted"/>
<evidence type="ECO:0000313" key="9">
    <source>
        <dbReference type="EMBL" id="OYR07423.1"/>
    </source>
</evidence>
<feature type="transmembrane region" description="Helical" evidence="8">
    <location>
        <begin position="233"/>
        <end position="257"/>
    </location>
</feature>
<keyword evidence="6 8" id="KW-0472">Membrane</keyword>
<sequence length="335" mass="35617">MILLLVSFFASAILCGAGIYILSASLPRSFLAAAFNSRSNHSVPARQIGGLALIPAYLVILLTLGLDLGIPIELAVCLSVASALLWIIGVIDDRFELPVFLRFGSQFIASGLVLYGLGPDFRLLSALLPHWFEATLIVIVLVAAINITNFMDGLDLMTVAGLGVPLAGVAILTMMRLSGVESGALAAIVAGGLLAFSFFNRPPASIFLGDSGSLPLGLLTGTALLLLARETHIAVALVLPLYYLLDAGTTIILRLIAKENILKAHSKHAYQVAKRSGWSVLKVVFHVGLLNVILIICAVAMLSFDHLLAQVIFLLVAIVAVLILLLDFRGSFRKL</sequence>
<feature type="transmembrane region" description="Helical" evidence="8">
    <location>
        <begin position="183"/>
        <end position="199"/>
    </location>
</feature>
<dbReference type="OrthoDB" id="9783652at2"/>
<feature type="binding site" evidence="7">
    <location>
        <position position="149"/>
    </location>
    <ligand>
        <name>Mg(2+)</name>
        <dbReference type="ChEBI" id="CHEBI:18420"/>
    </ligand>
</feature>
<accession>A0A256EY06</accession>
<comment type="cofactor">
    <cofactor evidence="7">
        <name>Mg(2+)</name>
        <dbReference type="ChEBI" id="CHEBI:18420"/>
    </cofactor>
</comment>
<dbReference type="GO" id="GO:0005886">
    <property type="term" value="C:plasma membrane"/>
    <property type="evidence" value="ECO:0007669"/>
    <property type="project" value="UniProtKB-SubCell"/>
</dbReference>
<evidence type="ECO:0000256" key="4">
    <source>
        <dbReference type="ARBA" id="ARBA00022692"/>
    </source>
</evidence>
<reference evidence="9 10" key="1">
    <citation type="submission" date="2017-07" db="EMBL/GenBank/DDBJ databases">
        <title>Phylogenetic study on the rhizospheric bacterium Ochrobactrum sp. A44.</title>
        <authorList>
            <person name="Krzyzanowska D.M."/>
            <person name="Ossowicki A."/>
            <person name="Rajewska M."/>
            <person name="Maciag T."/>
            <person name="Kaczynski Z."/>
            <person name="Czerwicka M."/>
            <person name="Jafra S."/>
        </authorList>
    </citation>
    <scope>NUCLEOTIDE SEQUENCE [LARGE SCALE GENOMIC DNA]</scope>
    <source>
        <strain evidence="9 10">DSM 7216</strain>
    </source>
</reference>
<feature type="transmembrane region" description="Helical" evidence="8">
    <location>
        <begin position="130"/>
        <end position="149"/>
    </location>
</feature>
<evidence type="ECO:0000256" key="2">
    <source>
        <dbReference type="ARBA" id="ARBA00022475"/>
    </source>
</evidence>
<dbReference type="RefSeq" id="WP_094510122.1">
    <property type="nucleotide sequence ID" value="NZ_JBHEEK010000026.1"/>
</dbReference>
<feature type="transmembrane region" description="Helical" evidence="8">
    <location>
        <begin position="307"/>
        <end position="326"/>
    </location>
</feature>
<dbReference type="GO" id="GO:0016780">
    <property type="term" value="F:phosphotransferase activity, for other substituted phosphate groups"/>
    <property type="evidence" value="ECO:0007669"/>
    <property type="project" value="InterPro"/>
</dbReference>
<feature type="transmembrane region" description="Helical" evidence="8">
    <location>
        <begin position="206"/>
        <end position="227"/>
    </location>
</feature>
<keyword evidence="10" id="KW-1185">Reference proteome</keyword>
<dbReference type="Proteomes" id="UP000215590">
    <property type="component" value="Unassembled WGS sequence"/>
</dbReference>